<feature type="domain" description="SMP-LTD" evidence="10">
    <location>
        <begin position="338"/>
        <end position="606"/>
    </location>
</feature>
<keyword evidence="5" id="KW-1133">Transmembrane helix</keyword>
<dbReference type="InterPro" id="IPR057080">
    <property type="entry name" value="PH_SMPa"/>
</dbReference>
<dbReference type="GO" id="GO:0006869">
    <property type="term" value="P:lipid transport"/>
    <property type="evidence" value="ECO:0007669"/>
    <property type="project" value="UniProtKB-KW"/>
</dbReference>
<keyword evidence="6" id="KW-0445">Lipid transport</keyword>
<dbReference type="GO" id="GO:0005789">
    <property type="term" value="C:endoplasmic reticulum membrane"/>
    <property type="evidence" value="ECO:0007669"/>
    <property type="project" value="UniProtKB-SubCell"/>
</dbReference>
<keyword evidence="2" id="KW-0813">Transport</keyword>
<gene>
    <name evidence="11" type="primary">Tex2</name>
    <name evidence="11" type="ORF">g.47950</name>
</gene>
<evidence type="ECO:0000259" key="10">
    <source>
        <dbReference type="PROSITE" id="PS51847"/>
    </source>
</evidence>
<accession>A0A1D1Z7G6</accession>
<evidence type="ECO:0000313" key="11">
    <source>
        <dbReference type="EMBL" id="JAT62804.1"/>
    </source>
</evidence>
<reference evidence="11" key="1">
    <citation type="submission" date="2015-07" db="EMBL/GenBank/DDBJ databases">
        <title>Transcriptome Assembly of Anthurium amnicola.</title>
        <authorList>
            <person name="Suzuki J."/>
        </authorList>
    </citation>
    <scope>NUCLEOTIDE SEQUENCE</scope>
</reference>
<keyword evidence="8" id="KW-0472">Membrane</keyword>
<evidence type="ECO:0000256" key="2">
    <source>
        <dbReference type="ARBA" id="ARBA00022448"/>
    </source>
</evidence>
<evidence type="ECO:0000256" key="9">
    <source>
        <dbReference type="SAM" id="MobiDB-lite"/>
    </source>
</evidence>
<keyword evidence="7" id="KW-0446">Lipid-binding</keyword>
<dbReference type="EMBL" id="GDJX01005132">
    <property type="protein sequence ID" value="JAT62804.1"/>
    <property type="molecule type" value="Transcribed_RNA"/>
</dbReference>
<dbReference type="GO" id="GO:0008289">
    <property type="term" value="F:lipid binding"/>
    <property type="evidence" value="ECO:0007669"/>
    <property type="project" value="UniProtKB-KW"/>
</dbReference>
<protein>
    <submittedName>
        <fullName evidence="11">Testis-expressed sequence 2 protein</fullName>
    </submittedName>
</protein>
<feature type="compositionally biased region" description="Polar residues" evidence="9">
    <location>
        <begin position="304"/>
        <end position="314"/>
    </location>
</feature>
<dbReference type="InterPro" id="IPR031468">
    <property type="entry name" value="SMP_LBD"/>
</dbReference>
<dbReference type="PANTHER" id="PTHR13466:SF0">
    <property type="entry name" value="SMP-LTD DOMAIN-CONTAINING PROTEIN"/>
    <property type="match status" value="1"/>
</dbReference>
<dbReference type="Pfam" id="PF23065">
    <property type="entry name" value="PH_SMPa"/>
    <property type="match status" value="1"/>
</dbReference>
<dbReference type="PROSITE" id="PS51847">
    <property type="entry name" value="SMP"/>
    <property type="match status" value="1"/>
</dbReference>
<dbReference type="PANTHER" id="PTHR13466">
    <property type="entry name" value="TEX2 PROTEIN-RELATED"/>
    <property type="match status" value="1"/>
</dbReference>
<comment type="subcellular location">
    <subcellularLocation>
        <location evidence="1">Endoplasmic reticulum membrane</location>
    </subcellularLocation>
</comment>
<evidence type="ECO:0000256" key="8">
    <source>
        <dbReference type="ARBA" id="ARBA00023136"/>
    </source>
</evidence>
<evidence type="ECO:0000256" key="6">
    <source>
        <dbReference type="ARBA" id="ARBA00023055"/>
    </source>
</evidence>
<evidence type="ECO:0000256" key="7">
    <source>
        <dbReference type="ARBA" id="ARBA00023121"/>
    </source>
</evidence>
<sequence length="801" mass="89293">MLGLLFGFLVGVLAVLAAEAVALLAVLDWLRRKKKPEPPGAATLVRDLDGEQSLAHAYNKKGVVWLLESGKVPRATSDESSSKVLKEQKARKGIVEVSPTKKYAKIKDHSLILVDVDGSQEKTTIQLMDCIIVAVSASDLSSRKWAKRYPIRVESKNSVIYKGSKTFYLFLETSWEKEAWCKALRLASCTDTEKLKWYKLSEDFHRYLASLHAGYPSLMKPSELFGEARDRTSKNDASSKVRDFLKKIAKKASKSGAEHKLNLPSSNRGENRFGERSRTIQDVTSSTFLTKTSLTEKSSSSSLQDLVQPTTPTFSHSASQSQASVSSDLAGNEKLGVDEGSVCWNLLFSRMFFDAKRSTNLNRYIKERIQRSLSNMRTPSYVGGITCTRLDLGDLPPYIRSMKVLPMDLNEAWAFEVDIEYSGGIILDIETRLEVCEPDFQKGLVGSSLEPNTAGEVTADLLEGFEHYGDQLKHATDSTDRMENKIQDDKPDGLKQSKSASWTTTYVSRWKAIVNSIAEQVSQVPLSLAIRIASLRGTLRLHIKPPPSDRLWFGFTSMPEIDWNLDSSVGDHKITSGRIALLIGSRFKAGIQESLVLPNCESICIPWMLAEKDDWVPRNVAPLIWVRHEVADLPVDDASNFQSGESIIKLDSAKGTQVSSVSVLQDDVEKRRGFIYSQPTHPEPVQEVAFPCSAPVTSASSDQTTGNNVEDLKKPLLRDEDIHDSCSSSEAASPDNLLGTIVPVEQKTTAFEDDTKSKRMGRRARMLDLGKKMGEKLEEKRRHIEERGRHIVEKMRENSRT</sequence>
<evidence type="ECO:0000256" key="3">
    <source>
        <dbReference type="ARBA" id="ARBA00022692"/>
    </source>
</evidence>
<dbReference type="SUPFAM" id="SSF50729">
    <property type="entry name" value="PH domain-like"/>
    <property type="match status" value="1"/>
</dbReference>
<evidence type="ECO:0000256" key="5">
    <source>
        <dbReference type="ARBA" id="ARBA00022989"/>
    </source>
</evidence>
<proteinExistence type="predicted"/>
<name>A0A1D1Z7G6_9ARAE</name>
<feature type="region of interest" description="Disordered" evidence="9">
    <location>
        <begin position="779"/>
        <end position="801"/>
    </location>
</feature>
<keyword evidence="3" id="KW-0812">Transmembrane</keyword>
<feature type="region of interest" description="Disordered" evidence="9">
    <location>
        <begin position="299"/>
        <end position="321"/>
    </location>
</feature>
<keyword evidence="4" id="KW-0256">Endoplasmic reticulum</keyword>
<dbReference type="CDD" id="cd21675">
    <property type="entry name" value="SMP_TEX2"/>
    <property type="match status" value="1"/>
</dbReference>
<evidence type="ECO:0000256" key="1">
    <source>
        <dbReference type="ARBA" id="ARBA00004586"/>
    </source>
</evidence>
<organism evidence="11">
    <name type="scientific">Anthurium amnicola</name>
    <dbReference type="NCBI Taxonomy" id="1678845"/>
    <lineage>
        <taxon>Eukaryota</taxon>
        <taxon>Viridiplantae</taxon>
        <taxon>Streptophyta</taxon>
        <taxon>Embryophyta</taxon>
        <taxon>Tracheophyta</taxon>
        <taxon>Spermatophyta</taxon>
        <taxon>Magnoliopsida</taxon>
        <taxon>Liliopsida</taxon>
        <taxon>Araceae</taxon>
        <taxon>Pothoideae</taxon>
        <taxon>Potheae</taxon>
        <taxon>Anthurium</taxon>
    </lineage>
</organism>
<evidence type="ECO:0000256" key="4">
    <source>
        <dbReference type="ARBA" id="ARBA00022824"/>
    </source>
</evidence>
<feature type="region of interest" description="Disordered" evidence="9">
    <location>
        <begin position="255"/>
        <end position="277"/>
    </location>
</feature>
<dbReference type="AlphaFoldDB" id="A0A1D1Z7G6"/>